<keyword evidence="1" id="KW-0732">Signal</keyword>
<keyword evidence="2" id="KW-0449">Lipoprotein</keyword>
<dbReference type="RefSeq" id="WP_095991397.1">
    <property type="nucleotide sequence ID" value="NZ_CP022098.1"/>
</dbReference>
<dbReference type="EMBL" id="CP022098">
    <property type="protein sequence ID" value="ATB44070.1"/>
    <property type="molecule type" value="Genomic_DNA"/>
</dbReference>
<name>A0A250JKB1_9BACT</name>
<feature type="chain" id="PRO_5012015680" evidence="1">
    <location>
        <begin position="27"/>
        <end position="191"/>
    </location>
</feature>
<evidence type="ECO:0000313" key="3">
    <source>
        <dbReference type="Proteomes" id="UP000217257"/>
    </source>
</evidence>
<accession>A0A250JKB1</accession>
<gene>
    <name evidence="2" type="ORF">CYFUS_009551</name>
</gene>
<dbReference type="AlphaFoldDB" id="A0A250JKB1"/>
<dbReference type="Proteomes" id="UP000217257">
    <property type="component" value="Chromosome"/>
</dbReference>
<evidence type="ECO:0000256" key="1">
    <source>
        <dbReference type="SAM" id="SignalP"/>
    </source>
</evidence>
<organism evidence="2 3">
    <name type="scientific">Cystobacter fuscus</name>
    <dbReference type="NCBI Taxonomy" id="43"/>
    <lineage>
        <taxon>Bacteria</taxon>
        <taxon>Pseudomonadati</taxon>
        <taxon>Myxococcota</taxon>
        <taxon>Myxococcia</taxon>
        <taxon>Myxococcales</taxon>
        <taxon>Cystobacterineae</taxon>
        <taxon>Archangiaceae</taxon>
        <taxon>Cystobacter</taxon>
    </lineage>
</organism>
<dbReference type="PROSITE" id="PS51257">
    <property type="entry name" value="PROKAR_LIPOPROTEIN"/>
    <property type="match status" value="1"/>
</dbReference>
<feature type="signal peptide" evidence="1">
    <location>
        <begin position="1"/>
        <end position="26"/>
    </location>
</feature>
<dbReference type="KEGG" id="cfus:CYFUS_009551"/>
<protein>
    <submittedName>
        <fullName evidence="2">Lipoprotein</fullName>
    </submittedName>
</protein>
<proteinExistence type="predicted"/>
<evidence type="ECO:0000313" key="2">
    <source>
        <dbReference type="EMBL" id="ATB44070.1"/>
    </source>
</evidence>
<reference evidence="2 3" key="1">
    <citation type="submission" date="2017-06" db="EMBL/GenBank/DDBJ databases">
        <title>Sequencing and comparative analysis of myxobacterial genomes.</title>
        <authorList>
            <person name="Rupp O."/>
            <person name="Goesmann A."/>
            <person name="Sogaard-Andersen L."/>
        </authorList>
    </citation>
    <scope>NUCLEOTIDE SEQUENCE [LARGE SCALE GENOMIC DNA]</scope>
    <source>
        <strain evidence="2 3">DSM 52655</strain>
    </source>
</reference>
<sequence>MKNLFKTGLSTCALAMLMTGCGTTEAQDAASMELATEQQELIGQCDPAETEEVIEHSCIHAESGPFQAVTAAAPGTVPLVDVNLPHTAYTVTLPGSCGQYGGSVIFTAEETTEYAFLQSRYQGLRIFDGTTEVGLECRSYISASACGALKNIAIAPLEAGKDYRLEFRATLASDAQFTLLVEEAAHEHEHE</sequence>